<dbReference type="Proteomes" id="UP000254631">
    <property type="component" value="Unassembled WGS sequence"/>
</dbReference>
<dbReference type="EMBL" id="JAPXIC010000026">
    <property type="protein sequence ID" value="MCZ4718558.1"/>
    <property type="molecule type" value="Genomic_DNA"/>
</dbReference>
<accession>A0A378KCQ1</accession>
<organism evidence="2 3">
    <name type="scientific">Legionella pneumophila</name>
    <dbReference type="NCBI Taxonomy" id="446"/>
    <lineage>
        <taxon>Bacteria</taxon>
        <taxon>Pseudomonadati</taxon>
        <taxon>Pseudomonadota</taxon>
        <taxon>Gammaproteobacteria</taxon>
        <taxon>Legionellales</taxon>
        <taxon>Legionellaceae</taxon>
        <taxon>Legionella</taxon>
    </lineage>
</organism>
<reference evidence="1" key="2">
    <citation type="submission" date="2022-12" db="EMBL/GenBank/DDBJ databases">
        <title>Comparative genomics of Legionella pneumophila isolates from the West Bank and Germany support molecular epidemiology of Legionnaires disease.</title>
        <authorList>
            <person name="Zayed A.R."/>
            <person name="Bitar D.M."/>
            <person name="Steinert M."/>
            <person name="Lueck C."/>
            <person name="Brettar I."/>
            <person name="Hoefle M.G."/>
            <person name="Bunk B."/>
        </authorList>
    </citation>
    <scope>NUCLEOTIDE SEQUENCE</scope>
    <source>
        <strain evidence="1">H23</strain>
    </source>
</reference>
<dbReference type="Proteomes" id="UP001071279">
    <property type="component" value="Unassembled WGS sequence"/>
</dbReference>
<evidence type="ECO:0000313" key="1">
    <source>
        <dbReference type="EMBL" id="MCZ4718558.1"/>
    </source>
</evidence>
<name>A0A378KCQ1_LEGPN</name>
<dbReference type="RefSeq" id="WP_011947713.1">
    <property type="nucleotide sequence ID" value="NZ_BAZA01000072.1"/>
</dbReference>
<reference evidence="2 3" key="1">
    <citation type="submission" date="2018-06" db="EMBL/GenBank/DDBJ databases">
        <authorList>
            <consortium name="Pathogen Informatics"/>
            <person name="Doyle S."/>
        </authorList>
    </citation>
    <scope>NUCLEOTIDE SEQUENCE [LARGE SCALE GENOMIC DNA]</scope>
    <source>
        <strain evidence="2 3">NCTC12000</strain>
    </source>
</reference>
<sequence length="418" mass="48758">MKISELKKLVAELNKEVSPKVECTNIINLAGNLSEIIEYFEQDEHASPELIYRIKAVICEFWKLVSLTLPYEEWQSSIQVAPWLTLQQSLSKAGLLPTDFHHPILYQRLKEHYESFSHSELGIDQLLPLLIRCSRMTGYANKDPESLDTYPHSPLNKQIEARRPQELAKLKDILCLLRAIFYLIHHCCTIEQLTLIPYLIYFRNPTTDEERRSELAIFNWLIQKPADCLEFFKTNEDYIDTRSFRQINELAPLRPFIPTARSDFIKITNKEHWIYPFIQSRTNTSRSEYDLLNDAVNWLDTDFATEKDKSYHAALEFAHTVKKQANILTQREMKIVHSALYVFCLDKYIKHRKADPRPRCTPFSLSGETKCSAAEKKQQEILGKPTKFGFFENLALNEGRLKTLTKTFEMPSYTLPGN</sequence>
<protein>
    <submittedName>
        <fullName evidence="1">Lpg2828 family Dot/Icm T4SS effector</fullName>
    </submittedName>
</protein>
<evidence type="ECO:0000313" key="2">
    <source>
        <dbReference type="EMBL" id="STX81002.1"/>
    </source>
</evidence>
<dbReference type="EMBL" id="UGOL01000001">
    <property type="protein sequence ID" value="STX81002.1"/>
    <property type="molecule type" value="Genomic_DNA"/>
</dbReference>
<evidence type="ECO:0000313" key="3">
    <source>
        <dbReference type="Proteomes" id="UP000254631"/>
    </source>
</evidence>
<proteinExistence type="predicted"/>
<gene>
    <name evidence="2" type="ORF">NCTC12000_03029</name>
    <name evidence="1" type="ORF">O6C86_04920</name>
</gene>
<dbReference type="AlphaFoldDB" id="A0A378KCQ1"/>
<dbReference type="OMA" id="SGETKCQ"/>